<name>A0AAV5E0X5_ELECO</name>
<protein>
    <submittedName>
        <fullName evidence="2">Uncharacterized protein</fullName>
    </submittedName>
</protein>
<proteinExistence type="predicted"/>
<reference evidence="2" key="1">
    <citation type="journal article" date="2018" name="DNA Res.">
        <title>Multiple hybrid de novo genome assembly of finger millet, an orphan allotetraploid crop.</title>
        <authorList>
            <person name="Hatakeyama M."/>
            <person name="Aluri S."/>
            <person name="Balachadran M.T."/>
            <person name="Sivarajan S.R."/>
            <person name="Patrignani A."/>
            <person name="Gruter S."/>
            <person name="Poveda L."/>
            <person name="Shimizu-Inatsugi R."/>
            <person name="Baeten J."/>
            <person name="Francoijs K.J."/>
            <person name="Nataraja K.N."/>
            <person name="Reddy Y.A.N."/>
            <person name="Phadnis S."/>
            <person name="Ravikumar R.L."/>
            <person name="Schlapbach R."/>
            <person name="Sreeman S.M."/>
            <person name="Shimizu K.K."/>
        </authorList>
    </citation>
    <scope>NUCLEOTIDE SEQUENCE</scope>
</reference>
<dbReference type="AlphaFoldDB" id="A0AAV5E0X5"/>
<evidence type="ECO:0000313" key="3">
    <source>
        <dbReference type="Proteomes" id="UP001054889"/>
    </source>
</evidence>
<evidence type="ECO:0000256" key="1">
    <source>
        <dbReference type="SAM" id="MobiDB-lite"/>
    </source>
</evidence>
<dbReference type="EMBL" id="BQKI01000072">
    <property type="protein sequence ID" value="GJN16443.1"/>
    <property type="molecule type" value="Genomic_DNA"/>
</dbReference>
<dbReference type="Proteomes" id="UP001054889">
    <property type="component" value="Unassembled WGS sequence"/>
</dbReference>
<comment type="caution">
    <text evidence="2">The sequence shown here is derived from an EMBL/GenBank/DDBJ whole genome shotgun (WGS) entry which is preliminary data.</text>
</comment>
<sequence>MGTTSSYPGRTTGASSSSPTPTASSRPSSVVSTTAAPPSASVSVTLASASRSLPSRRYKACGFSSTTKTRSAGRWVHCWLPFPGNVILVPFFHPGFTSIDRISDSGFILLVDDVAGDPHLLGDADVELLQGARQPALHDYRRHCRRCRASAGGGALLIAAVIRPAEPAAVPRRGRRRRLPACARASAAAARRVAVRERRAPEELREDVVGAAAGWLRRRAASEALLPVLVVYRPLAGVAEHLIVDDSCIPISIISRDNGHIAEKIRLKKCRSCLALFKQDRITEAAITYVVRLGDLLEPGLGVRLAGGVLVGMPPHRKPPVSPAEVILVGAPFNVQDLIVVG</sequence>
<evidence type="ECO:0000313" key="2">
    <source>
        <dbReference type="EMBL" id="GJN16443.1"/>
    </source>
</evidence>
<feature type="compositionally biased region" description="Low complexity" evidence="1">
    <location>
        <begin position="8"/>
        <end position="36"/>
    </location>
</feature>
<gene>
    <name evidence="2" type="primary">gb03431</name>
    <name evidence="2" type="ORF">PR202_gb03431</name>
</gene>
<feature type="region of interest" description="Disordered" evidence="1">
    <location>
        <begin position="1"/>
        <end position="36"/>
    </location>
</feature>
<organism evidence="2 3">
    <name type="scientific">Eleusine coracana subsp. coracana</name>
    <dbReference type="NCBI Taxonomy" id="191504"/>
    <lineage>
        <taxon>Eukaryota</taxon>
        <taxon>Viridiplantae</taxon>
        <taxon>Streptophyta</taxon>
        <taxon>Embryophyta</taxon>
        <taxon>Tracheophyta</taxon>
        <taxon>Spermatophyta</taxon>
        <taxon>Magnoliopsida</taxon>
        <taxon>Liliopsida</taxon>
        <taxon>Poales</taxon>
        <taxon>Poaceae</taxon>
        <taxon>PACMAD clade</taxon>
        <taxon>Chloridoideae</taxon>
        <taxon>Cynodonteae</taxon>
        <taxon>Eleusininae</taxon>
        <taxon>Eleusine</taxon>
    </lineage>
</organism>
<reference evidence="2" key="2">
    <citation type="submission" date="2021-12" db="EMBL/GenBank/DDBJ databases">
        <title>Resequencing data analysis of finger millet.</title>
        <authorList>
            <person name="Hatakeyama M."/>
            <person name="Aluri S."/>
            <person name="Balachadran M.T."/>
            <person name="Sivarajan S.R."/>
            <person name="Poveda L."/>
            <person name="Shimizu-Inatsugi R."/>
            <person name="Schlapbach R."/>
            <person name="Sreeman S.M."/>
            <person name="Shimizu K.K."/>
        </authorList>
    </citation>
    <scope>NUCLEOTIDE SEQUENCE</scope>
</reference>
<keyword evidence="3" id="KW-1185">Reference proteome</keyword>
<accession>A0AAV5E0X5</accession>